<evidence type="ECO:0000313" key="2">
    <source>
        <dbReference type="EMBL" id="UQC90955.1"/>
    </source>
</evidence>
<dbReference type="EMBL" id="CP019481">
    <property type="protein sequence ID" value="UQC90955.1"/>
    <property type="molecule type" value="Genomic_DNA"/>
</dbReference>
<dbReference type="RefSeq" id="XP_049152556.1">
    <property type="nucleotide sequence ID" value="XM_049295409.1"/>
</dbReference>
<proteinExistence type="predicted"/>
<dbReference type="Proteomes" id="UP000830671">
    <property type="component" value="Chromosome 9"/>
</dbReference>
<name>A0A9Q8T8W5_9PEZI</name>
<gene>
    <name evidence="2" type="ORF">CLUP02_16487</name>
</gene>
<accession>A0A9Q8T8W5</accession>
<protein>
    <submittedName>
        <fullName evidence="2">Uncharacterized protein</fullName>
    </submittedName>
</protein>
<dbReference type="AlphaFoldDB" id="A0A9Q8T8W5"/>
<keyword evidence="3" id="KW-1185">Reference proteome</keyword>
<reference evidence="2" key="1">
    <citation type="journal article" date="2021" name="Mol. Plant Microbe Interact.">
        <title>Complete Genome Sequence of the Plant-Pathogenic Fungus Colletotrichum lupini.</title>
        <authorList>
            <person name="Baroncelli R."/>
            <person name="Pensec F."/>
            <person name="Da Lio D."/>
            <person name="Boufleur T."/>
            <person name="Vicente I."/>
            <person name="Sarrocco S."/>
            <person name="Picot A."/>
            <person name="Baraldi E."/>
            <person name="Sukno S."/>
            <person name="Thon M."/>
            <person name="Le Floch G."/>
        </authorList>
    </citation>
    <scope>NUCLEOTIDE SEQUENCE</scope>
    <source>
        <strain evidence="2">IMI 504893</strain>
    </source>
</reference>
<evidence type="ECO:0000313" key="3">
    <source>
        <dbReference type="Proteomes" id="UP000830671"/>
    </source>
</evidence>
<organism evidence="2 3">
    <name type="scientific">Colletotrichum lupini</name>
    <dbReference type="NCBI Taxonomy" id="145971"/>
    <lineage>
        <taxon>Eukaryota</taxon>
        <taxon>Fungi</taxon>
        <taxon>Dikarya</taxon>
        <taxon>Ascomycota</taxon>
        <taxon>Pezizomycotina</taxon>
        <taxon>Sordariomycetes</taxon>
        <taxon>Hypocreomycetidae</taxon>
        <taxon>Glomerellales</taxon>
        <taxon>Glomerellaceae</taxon>
        <taxon>Colletotrichum</taxon>
        <taxon>Colletotrichum acutatum species complex</taxon>
    </lineage>
</organism>
<feature type="compositionally biased region" description="Basic and acidic residues" evidence="1">
    <location>
        <begin position="157"/>
        <end position="180"/>
    </location>
</feature>
<feature type="region of interest" description="Disordered" evidence="1">
    <location>
        <begin position="156"/>
        <end position="180"/>
    </location>
</feature>
<dbReference type="KEGG" id="clup:CLUP02_16487"/>
<sequence length="180" mass="19691">MSDDELYRVSVLALLAGIILLNKQGQRNAYHEYGGFCALIHAFVTIDESGNARAVLQCSKLVVSPFALMKFSENPEAPASSDTGRSFTHSHRLKNPPLGIEDFRLIPQSVEVEDGVNAPKTWRCGASATSGKISPHIRNLIGIALTHISFSPSPRVGCEHTEISPRSHKKLDQEGRESSR</sequence>
<dbReference type="GeneID" id="73350419"/>
<evidence type="ECO:0000256" key="1">
    <source>
        <dbReference type="SAM" id="MobiDB-lite"/>
    </source>
</evidence>